<proteinExistence type="predicted"/>
<evidence type="ECO:0000256" key="1">
    <source>
        <dbReference type="SAM" id="Phobius"/>
    </source>
</evidence>
<dbReference type="AlphaFoldDB" id="A0A8J2PMU0"/>
<feature type="non-terminal residue" evidence="2">
    <location>
        <position position="1"/>
    </location>
</feature>
<keyword evidence="3" id="KW-1185">Reference proteome</keyword>
<name>A0A8J2PMU0_9HEXA</name>
<feature type="transmembrane region" description="Helical" evidence="1">
    <location>
        <begin position="7"/>
        <end position="36"/>
    </location>
</feature>
<keyword evidence="1" id="KW-1133">Transmembrane helix</keyword>
<organism evidence="2 3">
    <name type="scientific">Allacma fusca</name>
    <dbReference type="NCBI Taxonomy" id="39272"/>
    <lineage>
        <taxon>Eukaryota</taxon>
        <taxon>Metazoa</taxon>
        <taxon>Ecdysozoa</taxon>
        <taxon>Arthropoda</taxon>
        <taxon>Hexapoda</taxon>
        <taxon>Collembola</taxon>
        <taxon>Symphypleona</taxon>
        <taxon>Sminthuridae</taxon>
        <taxon>Allacma</taxon>
    </lineage>
</organism>
<evidence type="ECO:0000313" key="3">
    <source>
        <dbReference type="Proteomes" id="UP000708208"/>
    </source>
</evidence>
<sequence>MVNKKSIVCCLGTFAWVQIIGWFQTIGFLLLSVVLFHVIEDLPDDELTHQDPDRKMIYDILVSSVVILFTGILFGAFLLVGSYTKKTAFISAWIVYTILLLFFDIICIARIIVWAISTTWLSIIVAILGVTTLLIMHGFSIFI</sequence>
<feature type="transmembrane region" description="Helical" evidence="1">
    <location>
        <begin position="56"/>
        <end position="81"/>
    </location>
</feature>
<comment type="caution">
    <text evidence="2">The sequence shown here is derived from an EMBL/GenBank/DDBJ whole genome shotgun (WGS) entry which is preliminary data.</text>
</comment>
<reference evidence="2" key="1">
    <citation type="submission" date="2021-06" db="EMBL/GenBank/DDBJ databases">
        <authorList>
            <person name="Hodson N. C."/>
            <person name="Mongue J. A."/>
            <person name="Jaron S. K."/>
        </authorList>
    </citation>
    <scope>NUCLEOTIDE SEQUENCE</scope>
</reference>
<keyword evidence="1" id="KW-0812">Transmembrane</keyword>
<dbReference type="EMBL" id="CAJVCH010441785">
    <property type="protein sequence ID" value="CAG7819194.1"/>
    <property type="molecule type" value="Genomic_DNA"/>
</dbReference>
<keyword evidence="1" id="KW-0472">Membrane</keyword>
<evidence type="ECO:0000313" key="2">
    <source>
        <dbReference type="EMBL" id="CAG7819194.1"/>
    </source>
</evidence>
<accession>A0A8J2PMU0</accession>
<protein>
    <submittedName>
        <fullName evidence="2">Uncharacterized protein</fullName>
    </submittedName>
</protein>
<feature type="transmembrane region" description="Helical" evidence="1">
    <location>
        <begin position="120"/>
        <end position="142"/>
    </location>
</feature>
<gene>
    <name evidence="2" type="ORF">AFUS01_LOCUS29656</name>
</gene>
<feature type="transmembrane region" description="Helical" evidence="1">
    <location>
        <begin position="93"/>
        <end position="114"/>
    </location>
</feature>
<dbReference type="Proteomes" id="UP000708208">
    <property type="component" value="Unassembled WGS sequence"/>
</dbReference>